<feature type="signal peptide" evidence="1">
    <location>
        <begin position="1"/>
        <end position="21"/>
    </location>
</feature>
<dbReference type="OrthoDB" id="1109828at2"/>
<dbReference type="AlphaFoldDB" id="A0A2V3PXH1"/>
<gene>
    <name evidence="2" type="ORF">CLV62_107132</name>
</gene>
<evidence type="ECO:0000313" key="2">
    <source>
        <dbReference type="EMBL" id="PXV65535.1"/>
    </source>
</evidence>
<name>A0A2V3PXH1_9BACT</name>
<keyword evidence="1" id="KW-0732">Signal</keyword>
<evidence type="ECO:0000256" key="1">
    <source>
        <dbReference type="SAM" id="SignalP"/>
    </source>
</evidence>
<organism evidence="2 3">
    <name type="scientific">Dysgonomonas alginatilytica</name>
    <dbReference type="NCBI Taxonomy" id="1605892"/>
    <lineage>
        <taxon>Bacteria</taxon>
        <taxon>Pseudomonadati</taxon>
        <taxon>Bacteroidota</taxon>
        <taxon>Bacteroidia</taxon>
        <taxon>Bacteroidales</taxon>
        <taxon>Dysgonomonadaceae</taxon>
        <taxon>Dysgonomonas</taxon>
    </lineage>
</organism>
<dbReference type="PROSITE" id="PS51257">
    <property type="entry name" value="PROKAR_LIPOPROTEIN"/>
    <property type="match status" value="1"/>
</dbReference>
<sequence length="519" mass="58451">MKNKILYILTAISLLFGSSSCSDFGDVNTDPQHVTGDKMKFEMMFTGAQVFVAGRDWAAWRNNLIYCSTMMQHLSSVQGYWAGDKYTYNSDYNAAYFDSYDSGIKTLMETYFAWKDDASKVNEFQMTRIVRVLLMHRMTDMYGDVPYSEAGQGYISGIKYPKYDTQQSIYMDMLKELDEAAQTLDSSKPNNIKAADIMYGGDVDGWRKTAYSLMLRLGMRLSKVDPAEAEKWVKKAVAGGLYTTTSESATILHDPTTDDAAQATGKVLCHLDPDASRVSLTFIDHLRNTKDPRLIYTATVCENPKYGVLDSKFELGDTTAVVQLGMPNGFDQLEGATDISKAPNWAGNINKYSVVNRYTYSRLDAPTLVITHAENLLLMAEAAYRGWITGSAKSYYEAAVKSAMEQISDYGVRGISSEQIAKYLQDNPYNEADALNQINTQYWVVTFIDEYEAWANWRRSGYPALKEINYYGNATNGTIPRRFTYPRSEATINAKNYQAAVANLADGDKMTSRVWWDKK</sequence>
<dbReference type="InterPro" id="IPR011990">
    <property type="entry name" value="TPR-like_helical_dom_sf"/>
</dbReference>
<dbReference type="SUPFAM" id="SSF48452">
    <property type="entry name" value="TPR-like"/>
    <property type="match status" value="1"/>
</dbReference>
<evidence type="ECO:0000313" key="3">
    <source>
        <dbReference type="Proteomes" id="UP000247973"/>
    </source>
</evidence>
<accession>A0A2V3PXH1</accession>
<dbReference type="EMBL" id="QICL01000007">
    <property type="protein sequence ID" value="PXV65535.1"/>
    <property type="molecule type" value="Genomic_DNA"/>
</dbReference>
<comment type="caution">
    <text evidence="2">The sequence shown here is derived from an EMBL/GenBank/DDBJ whole genome shotgun (WGS) entry which is preliminary data.</text>
</comment>
<dbReference type="Pfam" id="PF12771">
    <property type="entry name" value="SusD-like_2"/>
    <property type="match status" value="1"/>
</dbReference>
<protein>
    <submittedName>
        <fullName evidence="2">SusD-like starch-binding protein associating with outer membrane</fullName>
    </submittedName>
</protein>
<reference evidence="2 3" key="1">
    <citation type="submission" date="2018-03" db="EMBL/GenBank/DDBJ databases">
        <title>Genomic Encyclopedia of Archaeal and Bacterial Type Strains, Phase II (KMG-II): from individual species to whole genera.</title>
        <authorList>
            <person name="Goeker M."/>
        </authorList>
    </citation>
    <scope>NUCLEOTIDE SEQUENCE [LARGE SCALE GENOMIC DNA]</scope>
    <source>
        <strain evidence="2 3">DSM 100214</strain>
    </source>
</reference>
<dbReference type="InterPro" id="IPR041662">
    <property type="entry name" value="SusD-like_2"/>
</dbReference>
<feature type="chain" id="PRO_5015945804" evidence="1">
    <location>
        <begin position="22"/>
        <end position="519"/>
    </location>
</feature>
<proteinExistence type="predicted"/>
<keyword evidence="3" id="KW-1185">Reference proteome</keyword>
<dbReference type="RefSeq" id="WP_110310255.1">
    <property type="nucleotide sequence ID" value="NZ_QICL01000007.1"/>
</dbReference>
<dbReference type="Gene3D" id="1.25.40.390">
    <property type="match status" value="1"/>
</dbReference>
<dbReference type="Proteomes" id="UP000247973">
    <property type="component" value="Unassembled WGS sequence"/>
</dbReference>